<comment type="caution">
    <text evidence="2">The sequence shown here is derived from an EMBL/GenBank/DDBJ whole genome shotgun (WGS) entry which is preliminary data.</text>
</comment>
<evidence type="ECO:0000313" key="2">
    <source>
        <dbReference type="EMBL" id="NOU50532.1"/>
    </source>
</evidence>
<organism evidence="2 3">
    <name type="scientific">Pseudoalteromonas caenipelagi</name>
    <dbReference type="NCBI Taxonomy" id="2726988"/>
    <lineage>
        <taxon>Bacteria</taxon>
        <taxon>Pseudomonadati</taxon>
        <taxon>Pseudomonadota</taxon>
        <taxon>Gammaproteobacteria</taxon>
        <taxon>Alteromonadales</taxon>
        <taxon>Pseudoalteromonadaceae</taxon>
        <taxon>Pseudoalteromonas</taxon>
    </lineage>
</organism>
<gene>
    <name evidence="2" type="ORF">HG263_08255</name>
</gene>
<dbReference type="RefSeq" id="WP_171625590.1">
    <property type="nucleotide sequence ID" value="NZ_JABBPG010000002.1"/>
</dbReference>
<evidence type="ECO:0000313" key="3">
    <source>
        <dbReference type="Proteomes" id="UP000586305"/>
    </source>
</evidence>
<keyword evidence="3" id="KW-1185">Reference proteome</keyword>
<dbReference type="EMBL" id="JABBPG010000002">
    <property type="protein sequence ID" value="NOU50532.1"/>
    <property type="molecule type" value="Genomic_DNA"/>
</dbReference>
<evidence type="ECO:0008006" key="4">
    <source>
        <dbReference type="Google" id="ProtNLM"/>
    </source>
</evidence>
<proteinExistence type="predicted"/>
<feature type="transmembrane region" description="Helical" evidence="1">
    <location>
        <begin position="96"/>
        <end position="119"/>
    </location>
</feature>
<keyword evidence="1" id="KW-1133">Transmembrane helix</keyword>
<feature type="transmembrane region" description="Helical" evidence="1">
    <location>
        <begin position="35"/>
        <end position="54"/>
    </location>
</feature>
<sequence>MLLNSVIISINQFLPLALLWVLLHHSDFGQSGEKLPFLQTLITCALACAVFLGFADTISQWFDYKGLEMLKILFLLGIYGSVIAVFCSARRVYKQIAIVLASVMYLSHFVMYVSSYWQLDTKQGIMIGTILGLGICLSFCTLLFFTLSWFKAHGATAIVLALLSAHSASKVANAIDLAAQIDILPSSETVFDLRFWLDEYGITGRLLKALLGYEATPSYANLVAFTSALMIAAVVIIWRMRLDEQKVVKGGEHGL</sequence>
<keyword evidence="1" id="KW-0472">Membrane</keyword>
<feature type="transmembrane region" description="Helical" evidence="1">
    <location>
        <begin position="219"/>
        <end position="238"/>
    </location>
</feature>
<evidence type="ECO:0000256" key="1">
    <source>
        <dbReference type="SAM" id="Phobius"/>
    </source>
</evidence>
<feature type="transmembrane region" description="Helical" evidence="1">
    <location>
        <begin position="69"/>
        <end position="89"/>
    </location>
</feature>
<dbReference type="Proteomes" id="UP000586305">
    <property type="component" value="Unassembled WGS sequence"/>
</dbReference>
<feature type="transmembrane region" description="Helical" evidence="1">
    <location>
        <begin position="6"/>
        <end position="23"/>
    </location>
</feature>
<accession>A0A849VAZ0</accession>
<protein>
    <recommendedName>
        <fullName evidence="4">High-affinity iron transporter</fullName>
    </recommendedName>
</protein>
<dbReference type="AlphaFoldDB" id="A0A849VAZ0"/>
<feature type="transmembrane region" description="Helical" evidence="1">
    <location>
        <begin position="125"/>
        <end position="145"/>
    </location>
</feature>
<keyword evidence="1" id="KW-0812">Transmembrane</keyword>
<name>A0A849VAZ0_9GAMM</name>
<reference evidence="2 3" key="1">
    <citation type="submission" date="2020-04" db="EMBL/GenBank/DDBJ databases">
        <title>Pseudoalteromonas caenipelagi sp. nov., isolated from a tidal flat.</title>
        <authorList>
            <person name="Park S."/>
            <person name="Yoon J.-H."/>
        </authorList>
    </citation>
    <scope>NUCLEOTIDE SEQUENCE [LARGE SCALE GENOMIC DNA]</scope>
    <source>
        <strain evidence="2 3">JBTF-M23</strain>
    </source>
</reference>